<comment type="caution">
    <text evidence="2">The sequence shown here is derived from an EMBL/GenBank/DDBJ whole genome shotgun (WGS) entry which is preliminary data.</text>
</comment>
<feature type="compositionally biased region" description="Low complexity" evidence="1">
    <location>
        <begin position="66"/>
        <end position="87"/>
    </location>
</feature>
<feature type="compositionally biased region" description="Basic and acidic residues" evidence="1">
    <location>
        <begin position="28"/>
        <end position="37"/>
    </location>
</feature>
<protein>
    <submittedName>
        <fullName evidence="2">Uncharacterized protein</fullName>
    </submittedName>
</protein>
<dbReference type="AlphaFoldDB" id="A0A7Y0LBS9"/>
<feature type="compositionally biased region" description="Polar residues" evidence="1">
    <location>
        <begin position="1"/>
        <end position="23"/>
    </location>
</feature>
<accession>A0A7Y0LBS9</accession>
<gene>
    <name evidence="2" type="ORF">HII17_07150</name>
</gene>
<feature type="region of interest" description="Disordered" evidence="1">
    <location>
        <begin position="1"/>
        <end position="96"/>
    </location>
</feature>
<sequence>MQVNNTGLSSQIVRNQPNSEQLNQQAERAAEQVREQQKQQAEQTQRVNRIEVDENAIAVLERENAQRQNSSAQSNGSNNQSSDSQTSYDTPPSQNATAIATYQSVNNIERRDNVQQLLGVDVFA</sequence>
<keyword evidence="3" id="KW-1185">Reference proteome</keyword>
<dbReference type="Proteomes" id="UP000568664">
    <property type="component" value="Unassembled WGS sequence"/>
</dbReference>
<dbReference type="EMBL" id="JABBXH010000002">
    <property type="protein sequence ID" value="NMP31334.1"/>
    <property type="molecule type" value="Genomic_DNA"/>
</dbReference>
<name>A0A7Y0LBS9_9GAMM</name>
<evidence type="ECO:0000313" key="2">
    <source>
        <dbReference type="EMBL" id="NMP31334.1"/>
    </source>
</evidence>
<dbReference type="RefSeq" id="WP_169074655.1">
    <property type="nucleotide sequence ID" value="NZ_JABBXH010000002.1"/>
</dbReference>
<evidence type="ECO:0000256" key="1">
    <source>
        <dbReference type="SAM" id="MobiDB-lite"/>
    </source>
</evidence>
<proteinExistence type="predicted"/>
<organism evidence="2 3">
    <name type="scientific">Thalassotalea algicola</name>
    <dbReference type="NCBI Taxonomy" id="2716224"/>
    <lineage>
        <taxon>Bacteria</taxon>
        <taxon>Pseudomonadati</taxon>
        <taxon>Pseudomonadota</taxon>
        <taxon>Gammaproteobacteria</taxon>
        <taxon>Alteromonadales</taxon>
        <taxon>Colwelliaceae</taxon>
        <taxon>Thalassotalea</taxon>
    </lineage>
</organism>
<evidence type="ECO:0000313" key="3">
    <source>
        <dbReference type="Proteomes" id="UP000568664"/>
    </source>
</evidence>
<reference evidence="2 3" key="1">
    <citation type="submission" date="2020-04" db="EMBL/GenBank/DDBJ databases">
        <title>Thalassotalea sp. M1531, isolated from the surface of marine red alga.</title>
        <authorList>
            <person name="Pang L."/>
            <person name="Lu D.-C."/>
        </authorList>
    </citation>
    <scope>NUCLEOTIDE SEQUENCE [LARGE SCALE GENOMIC DNA]</scope>
    <source>
        <strain evidence="2 3">M1531</strain>
    </source>
</reference>